<comment type="caution">
    <text evidence="3">The sequence shown here is derived from an EMBL/GenBank/DDBJ whole genome shotgun (WGS) entry which is preliminary data.</text>
</comment>
<feature type="region of interest" description="Disordered" evidence="1">
    <location>
        <begin position="123"/>
        <end position="144"/>
    </location>
</feature>
<reference evidence="3 4" key="1">
    <citation type="journal article" date="2015" name="Genome Biol.">
        <title>Comparative genomics of Steinernema reveals deeply conserved gene regulatory networks.</title>
        <authorList>
            <person name="Dillman A.R."/>
            <person name="Macchietto M."/>
            <person name="Porter C.F."/>
            <person name="Rogers A."/>
            <person name="Williams B."/>
            <person name="Antoshechkin I."/>
            <person name="Lee M.M."/>
            <person name="Goodwin Z."/>
            <person name="Lu X."/>
            <person name="Lewis E.E."/>
            <person name="Goodrich-Blair H."/>
            <person name="Stock S.P."/>
            <person name="Adams B.J."/>
            <person name="Sternberg P.W."/>
            <person name="Mortazavi A."/>
        </authorList>
    </citation>
    <scope>NUCLEOTIDE SEQUENCE [LARGE SCALE GENOMIC DNA]</scope>
    <source>
        <strain evidence="3 4">ALL</strain>
    </source>
</reference>
<protein>
    <submittedName>
        <fullName evidence="3">Uncharacterized protein</fullName>
    </submittedName>
</protein>
<accession>A0A4U8URW2</accession>
<evidence type="ECO:0000256" key="2">
    <source>
        <dbReference type="SAM" id="SignalP"/>
    </source>
</evidence>
<evidence type="ECO:0000256" key="1">
    <source>
        <dbReference type="SAM" id="MobiDB-lite"/>
    </source>
</evidence>
<feature type="signal peptide" evidence="2">
    <location>
        <begin position="1"/>
        <end position="21"/>
    </location>
</feature>
<dbReference type="Proteomes" id="UP000298663">
    <property type="component" value="Unassembled WGS sequence"/>
</dbReference>
<reference evidence="3 4" key="2">
    <citation type="journal article" date="2019" name="G3 (Bethesda)">
        <title>Hybrid Assembly of the Genome of the Entomopathogenic Nematode Steinernema carpocapsae Identifies the X-Chromosome.</title>
        <authorList>
            <person name="Serra L."/>
            <person name="Macchietto M."/>
            <person name="Macias-Munoz A."/>
            <person name="McGill C.J."/>
            <person name="Rodriguez I.M."/>
            <person name="Rodriguez B."/>
            <person name="Murad R."/>
            <person name="Mortazavi A."/>
        </authorList>
    </citation>
    <scope>NUCLEOTIDE SEQUENCE [LARGE SCALE GENOMIC DNA]</scope>
    <source>
        <strain evidence="3 4">ALL</strain>
    </source>
</reference>
<organism evidence="3 4">
    <name type="scientific">Steinernema carpocapsae</name>
    <name type="common">Entomopathogenic nematode</name>
    <dbReference type="NCBI Taxonomy" id="34508"/>
    <lineage>
        <taxon>Eukaryota</taxon>
        <taxon>Metazoa</taxon>
        <taxon>Ecdysozoa</taxon>
        <taxon>Nematoda</taxon>
        <taxon>Chromadorea</taxon>
        <taxon>Rhabditida</taxon>
        <taxon>Tylenchina</taxon>
        <taxon>Panagrolaimomorpha</taxon>
        <taxon>Strongyloidoidea</taxon>
        <taxon>Steinernematidae</taxon>
        <taxon>Steinernema</taxon>
    </lineage>
</organism>
<keyword evidence="4" id="KW-1185">Reference proteome</keyword>
<gene>
    <name evidence="3" type="ORF">L596_002015</name>
</gene>
<feature type="chain" id="PRO_5021003141" evidence="2">
    <location>
        <begin position="22"/>
        <end position="367"/>
    </location>
</feature>
<evidence type="ECO:0000313" key="4">
    <source>
        <dbReference type="Proteomes" id="UP000298663"/>
    </source>
</evidence>
<dbReference type="OrthoDB" id="10428022at2759"/>
<proteinExistence type="predicted"/>
<dbReference type="EMBL" id="AZBU02000001">
    <property type="protein sequence ID" value="TMS34418.1"/>
    <property type="molecule type" value="Genomic_DNA"/>
</dbReference>
<dbReference type="AlphaFoldDB" id="A0A4U8URW2"/>
<sequence>MTPHPFVSLLIALATVKPAFAADYDTGDSTIGTQFTDLTNLGSLGSPRRQSGLLNVPRYDWKYDSPAAPSYIRETSDDVHFSVPASIFDSSNSNYFARMAQDVMNKVISTVAGSYSNDNLFPLYEPSPSPSTSEKVKPSTRQPQDRFRTADIVRNMKITPSAATREPESRPEELQDSYFVRELKENEFARKIFRNIDAFANPQVPIEEPVDGRAVMYTKSVKLQRPEIRFAPRKKYTFKTKKELVDTSEDFVQVFPTTTTANPVPNLFERKAVEYFVGQSIAPRLLIDSLPERVATTATPVLSSKTYQLGSDDNPVRILPRRRSQSSKNRRTWLRKIHRVLVSYKKHRKEKKTLKHRRTVHLPMRYE</sequence>
<name>A0A4U8URW2_STECR</name>
<keyword evidence="2" id="KW-0732">Signal</keyword>
<evidence type="ECO:0000313" key="3">
    <source>
        <dbReference type="EMBL" id="TMS34418.1"/>
    </source>
</evidence>